<feature type="compositionally biased region" description="Polar residues" evidence="1">
    <location>
        <begin position="71"/>
        <end position="92"/>
    </location>
</feature>
<comment type="caution">
    <text evidence="2">The sequence shown here is derived from an EMBL/GenBank/DDBJ whole genome shotgun (WGS) entry which is preliminary data.</text>
</comment>
<dbReference type="EMBL" id="BKCP01002113">
    <property type="protein sequence ID" value="GER27651.1"/>
    <property type="molecule type" value="Genomic_DNA"/>
</dbReference>
<keyword evidence="3" id="KW-1185">Reference proteome</keyword>
<proteinExistence type="predicted"/>
<evidence type="ECO:0000256" key="1">
    <source>
        <dbReference type="SAM" id="MobiDB-lite"/>
    </source>
</evidence>
<evidence type="ECO:0000313" key="3">
    <source>
        <dbReference type="Proteomes" id="UP000325081"/>
    </source>
</evidence>
<evidence type="ECO:0000313" key="2">
    <source>
        <dbReference type="EMBL" id="GER27651.1"/>
    </source>
</evidence>
<organism evidence="2 3">
    <name type="scientific">Striga asiatica</name>
    <name type="common">Asiatic witchweed</name>
    <name type="synonym">Buchnera asiatica</name>
    <dbReference type="NCBI Taxonomy" id="4170"/>
    <lineage>
        <taxon>Eukaryota</taxon>
        <taxon>Viridiplantae</taxon>
        <taxon>Streptophyta</taxon>
        <taxon>Embryophyta</taxon>
        <taxon>Tracheophyta</taxon>
        <taxon>Spermatophyta</taxon>
        <taxon>Magnoliopsida</taxon>
        <taxon>eudicotyledons</taxon>
        <taxon>Gunneridae</taxon>
        <taxon>Pentapetalae</taxon>
        <taxon>asterids</taxon>
        <taxon>lamiids</taxon>
        <taxon>Lamiales</taxon>
        <taxon>Orobanchaceae</taxon>
        <taxon>Buchnereae</taxon>
        <taxon>Striga</taxon>
    </lineage>
</organism>
<accession>A0A5A7P4X0</accession>
<feature type="region of interest" description="Disordered" evidence="1">
    <location>
        <begin position="40"/>
        <end position="92"/>
    </location>
</feature>
<sequence length="133" mass="14249">MTEGGGAAPAVMTWTGRGRGRVVSSFGAFTMLLRTTGAAQKWVTPRANAGSTKGSKSPRETPTVAMKHRQSPQVNSSFRNPPHDSITNCHNISPSMVQDHALGTRCRARGVTQSNAIPLVLGRFPLEFRVSGF</sequence>
<protein>
    <submittedName>
        <fullName evidence="2">Zinc knuckle (CCHC-type) family protein</fullName>
    </submittedName>
</protein>
<dbReference type="AlphaFoldDB" id="A0A5A7P4X0"/>
<reference evidence="3" key="1">
    <citation type="journal article" date="2019" name="Curr. Biol.">
        <title>Genome Sequence of Striga asiatica Provides Insight into the Evolution of Plant Parasitism.</title>
        <authorList>
            <person name="Yoshida S."/>
            <person name="Kim S."/>
            <person name="Wafula E.K."/>
            <person name="Tanskanen J."/>
            <person name="Kim Y.M."/>
            <person name="Honaas L."/>
            <person name="Yang Z."/>
            <person name="Spallek T."/>
            <person name="Conn C.E."/>
            <person name="Ichihashi Y."/>
            <person name="Cheong K."/>
            <person name="Cui S."/>
            <person name="Der J.P."/>
            <person name="Gundlach H."/>
            <person name="Jiao Y."/>
            <person name="Hori C."/>
            <person name="Ishida J.K."/>
            <person name="Kasahara H."/>
            <person name="Kiba T."/>
            <person name="Kim M.S."/>
            <person name="Koo N."/>
            <person name="Laohavisit A."/>
            <person name="Lee Y.H."/>
            <person name="Lumba S."/>
            <person name="McCourt P."/>
            <person name="Mortimer J.C."/>
            <person name="Mutuku J.M."/>
            <person name="Nomura T."/>
            <person name="Sasaki-Sekimoto Y."/>
            <person name="Seto Y."/>
            <person name="Wang Y."/>
            <person name="Wakatake T."/>
            <person name="Sakakibara H."/>
            <person name="Demura T."/>
            <person name="Yamaguchi S."/>
            <person name="Yoneyama K."/>
            <person name="Manabe R.I."/>
            <person name="Nelson D.C."/>
            <person name="Schulman A.H."/>
            <person name="Timko M.P."/>
            <person name="dePamphilis C.W."/>
            <person name="Choi D."/>
            <person name="Shirasu K."/>
        </authorList>
    </citation>
    <scope>NUCLEOTIDE SEQUENCE [LARGE SCALE GENOMIC DNA]</scope>
    <source>
        <strain evidence="3">cv. UVA1</strain>
    </source>
</reference>
<dbReference type="Proteomes" id="UP000325081">
    <property type="component" value="Unassembled WGS sequence"/>
</dbReference>
<gene>
    <name evidence="2" type="ORF">STAS_03377</name>
</gene>
<name>A0A5A7P4X0_STRAF</name>